<dbReference type="Proteomes" id="UP000189701">
    <property type="component" value="Unplaced"/>
</dbReference>
<evidence type="ECO:0000313" key="3">
    <source>
        <dbReference type="RefSeq" id="XP_009767749.1"/>
    </source>
</evidence>
<dbReference type="eggNOG" id="KOG0017">
    <property type="taxonomic scope" value="Eukaryota"/>
</dbReference>
<proteinExistence type="predicted"/>
<gene>
    <name evidence="3" type="primary">LOC104218861</name>
</gene>
<dbReference type="Pfam" id="PF07727">
    <property type="entry name" value="RVT_2"/>
    <property type="match status" value="1"/>
</dbReference>
<name>A0A1U7VZD5_NICSY</name>
<evidence type="ECO:0000259" key="1">
    <source>
        <dbReference type="Pfam" id="PF07727"/>
    </source>
</evidence>
<feature type="domain" description="Reverse transcriptase Ty1/copia-type" evidence="1">
    <location>
        <begin position="29"/>
        <end position="105"/>
    </location>
</feature>
<dbReference type="RefSeq" id="XP_009767749.1">
    <property type="nucleotide sequence ID" value="XM_009769447.1"/>
</dbReference>
<keyword evidence="2" id="KW-1185">Reference proteome</keyword>
<sequence>MEPRTYAEASANPFWVAAMKSDILALESNNTWTIKDLPLYKVPIGCKWEFKVKYRSMGDVERYKSRLLDKSYSQQEGLNYTETFYPVAKTITVRSLVALAAALHWCGGRRSGPGVTEADPVSQGKDCRCGVLDASTQAQKQRIGRRSGTELAHAISQKRGMFPQVHICLVVLWAQRRGYCEELGDLGEEVYMQIPYGFSSQGGIRRKSKRRGTISRSSAEAGFRSIATTVAEIKWLVRLFEELETAVELLMQLY</sequence>
<accession>A0A1U7VZD5</accession>
<protein>
    <submittedName>
        <fullName evidence="3">Uncharacterized protein LOC104218861</fullName>
    </submittedName>
</protein>
<dbReference type="InterPro" id="IPR013103">
    <property type="entry name" value="RVT_2"/>
</dbReference>
<dbReference type="AlphaFoldDB" id="A0A1U7VZD5"/>
<dbReference type="STRING" id="4096.A0A1U7VZD5"/>
<reference evidence="3" key="2">
    <citation type="submission" date="2025-08" db="UniProtKB">
        <authorList>
            <consortium name="RefSeq"/>
        </authorList>
    </citation>
    <scope>IDENTIFICATION</scope>
    <source>
        <tissue evidence="3">Leaf</tissue>
    </source>
</reference>
<evidence type="ECO:0000313" key="2">
    <source>
        <dbReference type="Proteomes" id="UP000189701"/>
    </source>
</evidence>
<organism evidence="2 3">
    <name type="scientific">Nicotiana sylvestris</name>
    <name type="common">Wood tobacco</name>
    <name type="synonym">South American tobacco</name>
    <dbReference type="NCBI Taxonomy" id="4096"/>
    <lineage>
        <taxon>Eukaryota</taxon>
        <taxon>Viridiplantae</taxon>
        <taxon>Streptophyta</taxon>
        <taxon>Embryophyta</taxon>
        <taxon>Tracheophyta</taxon>
        <taxon>Spermatophyta</taxon>
        <taxon>Magnoliopsida</taxon>
        <taxon>eudicotyledons</taxon>
        <taxon>Gunneridae</taxon>
        <taxon>Pentapetalae</taxon>
        <taxon>asterids</taxon>
        <taxon>lamiids</taxon>
        <taxon>Solanales</taxon>
        <taxon>Solanaceae</taxon>
        <taxon>Nicotianoideae</taxon>
        <taxon>Nicotianeae</taxon>
        <taxon>Nicotiana</taxon>
    </lineage>
</organism>
<reference evidence="2" key="1">
    <citation type="journal article" date="2013" name="Genome Biol.">
        <title>Reference genomes and transcriptomes of Nicotiana sylvestris and Nicotiana tomentosiformis.</title>
        <authorList>
            <person name="Sierro N."/>
            <person name="Battey J.N."/>
            <person name="Ouadi S."/>
            <person name="Bovet L."/>
            <person name="Goepfert S."/>
            <person name="Bakaher N."/>
            <person name="Peitsch M.C."/>
            <person name="Ivanov N.V."/>
        </authorList>
    </citation>
    <scope>NUCLEOTIDE SEQUENCE [LARGE SCALE GENOMIC DNA]</scope>
</reference>